<evidence type="ECO:0000256" key="5">
    <source>
        <dbReference type="ARBA" id="ARBA00023251"/>
    </source>
</evidence>
<dbReference type="SUPFAM" id="SSF52540">
    <property type="entry name" value="P-loop containing nucleoside triphosphate hydrolases"/>
    <property type="match status" value="1"/>
</dbReference>
<dbReference type="GO" id="GO:0005524">
    <property type="term" value="F:ATP binding"/>
    <property type="evidence" value="ECO:0007669"/>
    <property type="project" value="UniProtKB-KW"/>
</dbReference>
<feature type="domain" description="ABC transporter" evidence="6">
    <location>
        <begin position="15"/>
        <end position="238"/>
    </location>
</feature>
<accession>A0ABW2NYT7</accession>
<evidence type="ECO:0000313" key="8">
    <source>
        <dbReference type="Proteomes" id="UP001596496"/>
    </source>
</evidence>
<keyword evidence="5" id="KW-0046">Antibiotic resistance</keyword>
<dbReference type="InterPro" id="IPR003439">
    <property type="entry name" value="ABC_transporter-like_ATP-bd"/>
</dbReference>
<sequence>MTTTQAARTAQGYAVELRGLRKHYGEVRAVEEVDLLIGRGEVVALLGPNGAGKSTTVDILLGLTRPDAGEVRLFGDPPRRAIAGGAVGAMLQEAGLLDDVTVRETVALAAALHRAPLPVEEALRKAGVEDLGPRRAARLSGGQKQRVRFAMALVCDPALLVLDEPTAAMDVGGRRDFWRSMHAFADSGRTVIFATHYLEEAEDYADRVVLMRDGRIAADGPVAAVMAGVSGRTVRACVPGVDAEELRRLPGVVEARVRGDRAELRCADADAVVRELLARFPAARDIEVVAQGLEEAFLRLTEDSTEDPEEGRR</sequence>
<proteinExistence type="predicted"/>
<keyword evidence="8" id="KW-1185">Reference proteome</keyword>
<dbReference type="Pfam" id="PF00005">
    <property type="entry name" value="ABC_tran"/>
    <property type="match status" value="1"/>
</dbReference>
<dbReference type="Proteomes" id="UP001596496">
    <property type="component" value="Unassembled WGS sequence"/>
</dbReference>
<reference evidence="8" key="1">
    <citation type="journal article" date="2019" name="Int. J. Syst. Evol. Microbiol.">
        <title>The Global Catalogue of Microorganisms (GCM) 10K type strain sequencing project: providing services to taxonomists for standard genome sequencing and annotation.</title>
        <authorList>
            <consortium name="The Broad Institute Genomics Platform"/>
            <consortium name="The Broad Institute Genome Sequencing Center for Infectious Disease"/>
            <person name="Wu L."/>
            <person name="Ma J."/>
        </authorList>
    </citation>
    <scope>NUCLEOTIDE SEQUENCE [LARGE SCALE GENOMIC DNA]</scope>
    <source>
        <strain evidence="8">CECT 7649</strain>
    </source>
</reference>
<keyword evidence="2" id="KW-0813">Transport</keyword>
<dbReference type="InterPro" id="IPR003593">
    <property type="entry name" value="AAA+_ATPase"/>
</dbReference>
<dbReference type="PANTHER" id="PTHR42711">
    <property type="entry name" value="ABC TRANSPORTER ATP-BINDING PROTEIN"/>
    <property type="match status" value="1"/>
</dbReference>
<dbReference type="InterPro" id="IPR027417">
    <property type="entry name" value="P-loop_NTPase"/>
</dbReference>
<gene>
    <name evidence="7" type="ORF">ACFQSB_10105</name>
</gene>
<organism evidence="7 8">
    <name type="scientific">Sphaerisporangium rhizosphaerae</name>
    <dbReference type="NCBI Taxonomy" id="2269375"/>
    <lineage>
        <taxon>Bacteria</taxon>
        <taxon>Bacillati</taxon>
        <taxon>Actinomycetota</taxon>
        <taxon>Actinomycetes</taxon>
        <taxon>Streptosporangiales</taxon>
        <taxon>Streptosporangiaceae</taxon>
        <taxon>Sphaerisporangium</taxon>
    </lineage>
</organism>
<dbReference type="PROSITE" id="PS00211">
    <property type="entry name" value="ABC_TRANSPORTER_1"/>
    <property type="match status" value="1"/>
</dbReference>
<dbReference type="InterPro" id="IPR050763">
    <property type="entry name" value="ABC_transporter_ATP-binding"/>
</dbReference>
<dbReference type="RefSeq" id="WP_380825827.1">
    <property type="nucleotide sequence ID" value="NZ_JBHTCG010000005.1"/>
</dbReference>
<evidence type="ECO:0000256" key="4">
    <source>
        <dbReference type="ARBA" id="ARBA00022840"/>
    </source>
</evidence>
<evidence type="ECO:0000313" key="7">
    <source>
        <dbReference type="EMBL" id="MFC7382556.1"/>
    </source>
</evidence>
<dbReference type="InterPro" id="IPR017871">
    <property type="entry name" value="ABC_transporter-like_CS"/>
</dbReference>
<evidence type="ECO:0000259" key="6">
    <source>
        <dbReference type="PROSITE" id="PS50893"/>
    </source>
</evidence>
<comment type="caution">
    <text evidence="7">The sequence shown here is derived from an EMBL/GenBank/DDBJ whole genome shotgun (WGS) entry which is preliminary data.</text>
</comment>
<protein>
    <submittedName>
        <fullName evidence="7">ABC transporter ATP-binding protein</fullName>
    </submittedName>
</protein>
<dbReference type="EMBL" id="JBHTCG010000005">
    <property type="protein sequence ID" value="MFC7382556.1"/>
    <property type="molecule type" value="Genomic_DNA"/>
</dbReference>
<keyword evidence="4 7" id="KW-0067">ATP-binding</keyword>
<name>A0ABW2NYT7_9ACTN</name>
<evidence type="ECO:0000256" key="1">
    <source>
        <dbReference type="ARBA" id="ARBA00004202"/>
    </source>
</evidence>
<dbReference type="SMART" id="SM00382">
    <property type="entry name" value="AAA"/>
    <property type="match status" value="1"/>
</dbReference>
<dbReference type="Gene3D" id="3.40.50.300">
    <property type="entry name" value="P-loop containing nucleotide triphosphate hydrolases"/>
    <property type="match status" value="1"/>
</dbReference>
<evidence type="ECO:0000256" key="2">
    <source>
        <dbReference type="ARBA" id="ARBA00022448"/>
    </source>
</evidence>
<dbReference type="CDD" id="cd03230">
    <property type="entry name" value="ABC_DR_subfamily_A"/>
    <property type="match status" value="1"/>
</dbReference>
<keyword evidence="3" id="KW-0547">Nucleotide-binding</keyword>
<dbReference type="PANTHER" id="PTHR42711:SF17">
    <property type="entry name" value="ABC TRANSPORTER ATP-BINDING PROTEIN"/>
    <property type="match status" value="1"/>
</dbReference>
<dbReference type="PROSITE" id="PS50893">
    <property type="entry name" value="ABC_TRANSPORTER_2"/>
    <property type="match status" value="1"/>
</dbReference>
<evidence type="ECO:0000256" key="3">
    <source>
        <dbReference type="ARBA" id="ARBA00022741"/>
    </source>
</evidence>
<comment type="subcellular location">
    <subcellularLocation>
        <location evidence="1">Cell membrane</location>
        <topology evidence="1">Peripheral membrane protein</topology>
    </subcellularLocation>
</comment>